<proteinExistence type="predicted"/>
<reference evidence="1" key="1">
    <citation type="journal article" date="2020" name="Nature">
        <title>Giant virus diversity and host interactions through global metagenomics.</title>
        <authorList>
            <person name="Schulz F."/>
            <person name="Roux S."/>
            <person name="Paez-Espino D."/>
            <person name="Jungbluth S."/>
            <person name="Walsh D.A."/>
            <person name="Denef V.J."/>
            <person name="McMahon K.D."/>
            <person name="Konstantinidis K.T."/>
            <person name="Eloe-Fadrosh E.A."/>
            <person name="Kyrpides N.C."/>
            <person name="Woyke T."/>
        </authorList>
    </citation>
    <scope>NUCLEOTIDE SEQUENCE</scope>
    <source>
        <strain evidence="1">GVMAG-M-3300020185-18</strain>
    </source>
</reference>
<name>A0A6C0C4Z7_9ZZZZ</name>
<sequence length="56" mass="6660">MKKNITILEPEYSNIKKRESKSENTTSMDKKKYLDDIIDTKFIDTYFSVINIKVLK</sequence>
<dbReference type="EMBL" id="MN739322">
    <property type="protein sequence ID" value="QHS98728.1"/>
    <property type="molecule type" value="Genomic_DNA"/>
</dbReference>
<organism evidence="1">
    <name type="scientific">viral metagenome</name>
    <dbReference type="NCBI Taxonomy" id="1070528"/>
    <lineage>
        <taxon>unclassified sequences</taxon>
        <taxon>metagenomes</taxon>
        <taxon>organismal metagenomes</taxon>
    </lineage>
</organism>
<dbReference type="AlphaFoldDB" id="A0A6C0C4Z7"/>
<accession>A0A6C0C4Z7</accession>
<protein>
    <submittedName>
        <fullName evidence="1">Uncharacterized protein</fullName>
    </submittedName>
</protein>
<evidence type="ECO:0000313" key="1">
    <source>
        <dbReference type="EMBL" id="QHS98728.1"/>
    </source>
</evidence>